<dbReference type="AlphaFoldDB" id="A0A174SWJ3"/>
<dbReference type="InterPro" id="IPR028082">
    <property type="entry name" value="Peripla_BP_I"/>
</dbReference>
<dbReference type="Pfam" id="PF00356">
    <property type="entry name" value="LacI"/>
    <property type="match status" value="1"/>
</dbReference>
<keyword evidence="1" id="KW-0805">Transcription regulation</keyword>
<dbReference type="GO" id="GO:0003700">
    <property type="term" value="F:DNA-binding transcription factor activity"/>
    <property type="evidence" value="ECO:0007669"/>
    <property type="project" value="TreeGrafter"/>
</dbReference>
<protein>
    <submittedName>
        <fullName evidence="5">Alanine racemase</fullName>
    </submittedName>
</protein>
<dbReference type="RefSeq" id="WP_054199055.1">
    <property type="nucleotide sequence ID" value="NZ_CAUWNJ010000033.1"/>
</dbReference>
<dbReference type="PROSITE" id="PS00356">
    <property type="entry name" value="HTH_LACI_1"/>
    <property type="match status" value="1"/>
</dbReference>
<evidence type="ECO:0000256" key="2">
    <source>
        <dbReference type="ARBA" id="ARBA00023125"/>
    </source>
</evidence>
<dbReference type="Gene3D" id="1.10.260.40">
    <property type="entry name" value="lambda repressor-like DNA-binding domains"/>
    <property type="match status" value="1"/>
</dbReference>
<evidence type="ECO:0000256" key="1">
    <source>
        <dbReference type="ARBA" id="ARBA00023015"/>
    </source>
</evidence>
<gene>
    <name evidence="5" type="primary">purR_1</name>
    <name evidence="5" type="ORF">ERS852568_01454</name>
</gene>
<accession>A0A174SWJ3</accession>
<dbReference type="CDD" id="cd06267">
    <property type="entry name" value="PBP1_LacI_sugar_binding-like"/>
    <property type="match status" value="1"/>
</dbReference>
<dbReference type="SUPFAM" id="SSF47413">
    <property type="entry name" value="lambda repressor-like DNA-binding domains"/>
    <property type="match status" value="1"/>
</dbReference>
<keyword evidence="2" id="KW-0238">DNA-binding</keyword>
<sequence length="344" mass="38718">MQITDIAKIAGVGVGTVSRVINNHPDVSEKTRAKVKKVIKEHNYVPNNSARLLKMNNTKNICVFVRGIYNPFFSEIIDYIRKEISKAGYFMILQQEDYKNEIDEIRSMVAIAKENKLKGMISLGAQLYDIENELFKDIDIPIVFTSANRLNGKNAEKFSTISIENTYSAYMGVEHLISKGHKKIAILLGNENDKGIGNARFEGYLKALSDNDIKLNDEYVIYGEFNYKDAYDSTSKLLKKDKNITAIFAISDIMAVGAAKAITDNNLKIGEDIALLGFDGMEVTKYYSPSISTIEQPKELLAKESINLLLDLINGKSQNKHIVIDTNLIERESSIKEFEHNKDI</sequence>
<keyword evidence="3" id="KW-0804">Transcription</keyword>
<dbReference type="EMBL" id="CZBO01000002">
    <property type="protein sequence ID" value="CUP98909.1"/>
    <property type="molecule type" value="Genomic_DNA"/>
</dbReference>
<dbReference type="InterPro" id="IPR010982">
    <property type="entry name" value="Lambda_DNA-bd_dom_sf"/>
</dbReference>
<evidence type="ECO:0000256" key="3">
    <source>
        <dbReference type="ARBA" id="ARBA00023163"/>
    </source>
</evidence>
<dbReference type="InterPro" id="IPR000843">
    <property type="entry name" value="HTH_LacI"/>
</dbReference>
<dbReference type="CDD" id="cd01392">
    <property type="entry name" value="HTH_LacI"/>
    <property type="match status" value="1"/>
</dbReference>
<evidence type="ECO:0000313" key="6">
    <source>
        <dbReference type="Proteomes" id="UP000095563"/>
    </source>
</evidence>
<dbReference type="SMART" id="SM00354">
    <property type="entry name" value="HTH_LACI"/>
    <property type="match status" value="1"/>
</dbReference>
<dbReference type="Proteomes" id="UP000095563">
    <property type="component" value="Unassembled WGS sequence"/>
</dbReference>
<dbReference type="GO" id="GO:0000976">
    <property type="term" value="F:transcription cis-regulatory region binding"/>
    <property type="evidence" value="ECO:0007669"/>
    <property type="project" value="TreeGrafter"/>
</dbReference>
<dbReference type="PANTHER" id="PTHR30146:SF24">
    <property type="entry name" value="XYLOSE OPERON REGULATORY PROTEIN"/>
    <property type="match status" value="1"/>
</dbReference>
<dbReference type="Pfam" id="PF13377">
    <property type="entry name" value="Peripla_BP_3"/>
    <property type="match status" value="1"/>
</dbReference>
<evidence type="ECO:0000259" key="4">
    <source>
        <dbReference type="PROSITE" id="PS50932"/>
    </source>
</evidence>
<reference evidence="5 6" key="1">
    <citation type="submission" date="2015-09" db="EMBL/GenBank/DDBJ databases">
        <authorList>
            <consortium name="Pathogen Informatics"/>
        </authorList>
    </citation>
    <scope>NUCLEOTIDE SEQUENCE [LARGE SCALE GENOMIC DNA]</scope>
    <source>
        <strain evidence="5 6">2789STDY5834956</strain>
    </source>
</reference>
<proteinExistence type="predicted"/>
<evidence type="ECO:0000313" key="5">
    <source>
        <dbReference type="EMBL" id="CUP98909.1"/>
    </source>
</evidence>
<feature type="domain" description="HTH lacI-type" evidence="4">
    <location>
        <begin position="1"/>
        <end position="55"/>
    </location>
</feature>
<organism evidence="5 6">
    <name type="scientific">Clostridium baratii</name>
    <dbReference type="NCBI Taxonomy" id="1561"/>
    <lineage>
        <taxon>Bacteria</taxon>
        <taxon>Bacillati</taxon>
        <taxon>Bacillota</taxon>
        <taxon>Clostridia</taxon>
        <taxon>Eubacteriales</taxon>
        <taxon>Clostridiaceae</taxon>
        <taxon>Clostridium</taxon>
    </lineage>
</organism>
<dbReference type="Gene3D" id="3.40.50.2300">
    <property type="match status" value="2"/>
</dbReference>
<dbReference type="PANTHER" id="PTHR30146">
    <property type="entry name" value="LACI-RELATED TRANSCRIPTIONAL REPRESSOR"/>
    <property type="match status" value="1"/>
</dbReference>
<dbReference type="PROSITE" id="PS50932">
    <property type="entry name" value="HTH_LACI_2"/>
    <property type="match status" value="1"/>
</dbReference>
<name>A0A174SWJ3_9CLOT</name>
<dbReference type="InterPro" id="IPR046335">
    <property type="entry name" value="LacI/GalR-like_sensor"/>
</dbReference>
<dbReference type="SUPFAM" id="SSF53822">
    <property type="entry name" value="Periplasmic binding protein-like I"/>
    <property type="match status" value="1"/>
</dbReference>